<name>A0A4R5W5I1_9BURK</name>
<dbReference type="Pfam" id="PF02620">
    <property type="entry name" value="YceD"/>
    <property type="match status" value="1"/>
</dbReference>
<gene>
    <name evidence="6" type="ORF">E2I14_02295</name>
</gene>
<evidence type="ECO:0000256" key="5">
    <source>
        <dbReference type="ARBA" id="ARBA00031841"/>
    </source>
</evidence>
<accession>A0A4R5W5I1</accession>
<dbReference type="OrthoDB" id="5297600at2"/>
<dbReference type="AlphaFoldDB" id="A0A4R5W5I1"/>
<dbReference type="InterPro" id="IPR003772">
    <property type="entry name" value="YceD"/>
</dbReference>
<dbReference type="RefSeq" id="WP_133325011.1">
    <property type="nucleotide sequence ID" value="NZ_SMYL01000001.1"/>
</dbReference>
<keyword evidence="4" id="KW-0690">Ribosome biogenesis</keyword>
<evidence type="ECO:0000256" key="2">
    <source>
        <dbReference type="ARBA" id="ARBA00010740"/>
    </source>
</evidence>
<dbReference type="GO" id="GO:0005829">
    <property type="term" value="C:cytosol"/>
    <property type="evidence" value="ECO:0007669"/>
    <property type="project" value="TreeGrafter"/>
</dbReference>
<keyword evidence="7" id="KW-1185">Reference proteome</keyword>
<comment type="similarity">
    <text evidence="2">Belongs to the DUF177 domain family.</text>
</comment>
<reference evidence="6 7" key="1">
    <citation type="submission" date="2019-03" db="EMBL/GenBank/DDBJ databases">
        <title>Sapientia aquatica gen. nov., sp. nov., isolated from a crater lake.</title>
        <authorList>
            <person name="Felfoldi T."/>
            <person name="Szabo A."/>
            <person name="Toth E."/>
            <person name="Schumann P."/>
            <person name="Keki Z."/>
            <person name="Marialigeti K."/>
            <person name="Mathe I."/>
        </authorList>
    </citation>
    <scope>NUCLEOTIDE SEQUENCE [LARGE SCALE GENOMIC DNA]</scope>
    <source>
        <strain evidence="6 7">SA-152</strain>
    </source>
</reference>
<dbReference type="EMBL" id="SMYL01000001">
    <property type="protein sequence ID" value="TDK68392.1"/>
    <property type="molecule type" value="Genomic_DNA"/>
</dbReference>
<evidence type="ECO:0000256" key="4">
    <source>
        <dbReference type="ARBA" id="ARBA00022517"/>
    </source>
</evidence>
<organism evidence="6 7">
    <name type="scientific">Sapientia aquatica</name>
    <dbReference type="NCBI Taxonomy" id="1549640"/>
    <lineage>
        <taxon>Bacteria</taxon>
        <taxon>Pseudomonadati</taxon>
        <taxon>Pseudomonadota</taxon>
        <taxon>Betaproteobacteria</taxon>
        <taxon>Burkholderiales</taxon>
        <taxon>Oxalobacteraceae</taxon>
        <taxon>Sapientia</taxon>
    </lineage>
</organism>
<sequence>MLIIDAFAFCRAGEQQAGKLTVPELTRLRAECVSDEGGIEWQLVGGSHANGYPLLNLTVTGTVQLMCQRCLTPFVFQIQSSTKIILAKDEQTADEIDASLEDDEIEVIVGSKAFDILVLIEDEALLAIPLSPKHEVCPTKEKLDAFATAKKESPFAALKDQFLIAKPVGKIKN</sequence>
<dbReference type="Proteomes" id="UP000294829">
    <property type="component" value="Unassembled WGS sequence"/>
</dbReference>
<dbReference type="PANTHER" id="PTHR38099:SF1">
    <property type="entry name" value="LARGE RIBOSOMAL RNA SUBUNIT ACCUMULATION PROTEIN YCED"/>
    <property type="match status" value="1"/>
</dbReference>
<dbReference type="InterPro" id="IPR039255">
    <property type="entry name" value="YceD_bac"/>
</dbReference>
<evidence type="ECO:0000256" key="3">
    <source>
        <dbReference type="ARBA" id="ARBA00015716"/>
    </source>
</evidence>
<dbReference type="PANTHER" id="PTHR38099">
    <property type="entry name" value="LARGE RIBOSOMAL RNA SUBUNIT ACCUMULATION PROTEIN YCED"/>
    <property type="match status" value="1"/>
</dbReference>
<protein>
    <recommendedName>
        <fullName evidence="3">Large ribosomal RNA subunit accumulation protein YceD</fullName>
    </recommendedName>
    <alternativeName>
        <fullName evidence="5">23S rRNA accumulation protein YceD</fullName>
    </alternativeName>
</protein>
<evidence type="ECO:0000313" key="7">
    <source>
        <dbReference type="Proteomes" id="UP000294829"/>
    </source>
</evidence>
<evidence type="ECO:0000313" key="6">
    <source>
        <dbReference type="EMBL" id="TDK68392.1"/>
    </source>
</evidence>
<dbReference type="GO" id="GO:0042254">
    <property type="term" value="P:ribosome biogenesis"/>
    <property type="evidence" value="ECO:0007669"/>
    <property type="project" value="UniProtKB-KW"/>
</dbReference>
<evidence type="ECO:0000256" key="1">
    <source>
        <dbReference type="ARBA" id="ARBA00002868"/>
    </source>
</evidence>
<comment type="caution">
    <text evidence="6">The sequence shown here is derived from an EMBL/GenBank/DDBJ whole genome shotgun (WGS) entry which is preliminary data.</text>
</comment>
<proteinExistence type="inferred from homology"/>
<comment type="function">
    <text evidence="1">Plays a role in synthesis, processing and/or stability of 23S rRNA.</text>
</comment>